<organism evidence="1 2">
    <name type="scientific">Lasiosphaeria hispida</name>
    <dbReference type="NCBI Taxonomy" id="260671"/>
    <lineage>
        <taxon>Eukaryota</taxon>
        <taxon>Fungi</taxon>
        <taxon>Dikarya</taxon>
        <taxon>Ascomycota</taxon>
        <taxon>Pezizomycotina</taxon>
        <taxon>Sordariomycetes</taxon>
        <taxon>Sordariomycetidae</taxon>
        <taxon>Sordariales</taxon>
        <taxon>Lasiosphaeriaceae</taxon>
        <taxon>Lasiosphaeria</taxon>
    </lineage>
</organism>
<dbReference type="EMBL" id="JAUIQD010000001">
    <property type="protein sequence ID" value="KAK3363987.1"/>
    <property type="molecule type" value="Genomic_DNA"/>
</dbReference>
<proteinExistence type="predicted"/>
<evidence type="ECO:0000313" key="1">
    <source>
        <dbReference type="EMBL" id="KAK3363987.1"/>
    </source>
</evidence>
<accession>A0AAJ0HWH9</accession>
<evidence type="ECO:0000313" key="2">
    <source>
        <dbReference type="Proteomes" id="UP001275084"/>
    </source>
</evidence>
<keyword evidence="2" id="KW-1185">Reference proteome</keyword>
<gene>
    <name evidence="1" type="ORF">B0T25DRAFT_528885</name>
</gene>
<reference evidence="1" key="2">
    <citation type="submission" date="2023-06" db="EMBL/GenBank/DDBJ databases">
        <authorList>
            <consortium name="Lawrence Berkeley National Laboratory"/>
            <person name="Haridas S."/>
            <person name="Hensen N."/>
            <person name="Bonometti L."/>
            <person name="Westerberg I."/>
            <person name="Brannstrom I.O."/>
            <person name="Guillou S."/>
            <person name="Cros-Aarteil S."/>
            <person name="Calhoun S."/>
            <person name="Kuo A."/>
            <person name="Mondo S."/>
            <person name="Pangilinan J."/>
            <person name="Riley R."/>
            <person name="Labutti K."/>
            <person name="Andreopoulos B."/>
            <person name="Lipzen A."/>
            <person name="Chen C."/>
            <person name="Yanf M."/>
            <person name="Daum C."/>
            <person name="Ng V."/>
            <person name="Clum A."/>
            <person name="Steindorff A."/>
            <person name="Ohm R."/>
            <person name="Martin F."/>
            <person name="Silar P."/>
            <person name="Natvig D."/>
            <person name="Lalanne C."/>
            <person name="Gautier V."/>
            <person name="Ament-Velasquez S.L."/>
            <person name="Kruys A."/>
            <person name="Hutchinson M.I."/>
            <person name="Powell A.J."/>
            <person name="Barry K."/>
            <person name="Miller A.N."/>
            <person name="Grigoriev I.V."/>
            <person name="Debuchy R."/>
            <person name="Gladieux P."/>
            <person name="Thoren M.H."/>
            <person name="Johannesson H."/>
        </authorList>
    </citation>
    <scope>NUCLEOTIDE SEQUENCE</scope>
    <source>
        <strain evidence="1">CBS 955.72</strain>
    </source>
</reference>
<name>A0AAJ0HWH9_9PEZI</name>
<comment type="caution">
    <text evidence="1">The sequence shown here is derived from an EMBL/GenBank/DDBJ whole genome shotgun (WGS) entry which is preliminary data.</text>
</comment>
<protein>
    <submittedName>
        <fullName evidence="1">Uncharacterized protein</fullName>
    </submittedName>
</protein>
<dbReference type="AlphaFoldDB" id="A0AAJ0HWH9"/>
<reference evidence="1" key="1">
    <citation type="journal article" date="2023" name="Mol. Phylogenet. Evol.">
        <title>Genome-scale phylogeny and comparative genomics of the fungal order Sordariales.</title>
        <authorList>
            <person name="Hensen N."/>
            <person name="Bonometti L."/>
            <person name="Westerberg I."/>
            <person name="Brannstrom I.O."/>
            <person name="Guillou S."/>
            <person name="Cros-Aarteil S."/>
            <person name="Calhoun S."/>
            <person name="Haridas S."/>
            <person name="Kuo A."/>
            <person name="Mondo S."/>
            <person name="Pangilinan J."/>
            <person name="Riley R."/>
            <person name="LaButti K."/>
            <person name="Andreopoulos B."/>
            <person name="Lipzen A."/>
            <person name="Chen C."/>
            <person name="Yan M."/>
            <person name="Daum C."/>
            <person name="Ng V."/>
            <person name="Clum A."/>
            <person name="Steindorff A."/>
            <person name="Ohm R.A."/>
            <person name="Martin F."/>
            <person name="Silar P."/>
            <person name="Natvig D.O."/>
            <person name="Lalanne C."/>
            <person name="Gautier V."/>
            <person name="Ament-Velasquez S.L."/>
            <person name="Kruys A."/>
            <person name="Hutchinson M.I."/>
            <person name="Powell A.J."/>
            <person name="Barry K."/>
            <person name="Miller A.N."/>
            <person name="Grigoriev I.V."/>
            <person name="Debuchy R."/>
            <person name="Gladieux P."/>
            <person name="Hiltunen Thoren M."/>
            <person name="Johannesson H."/>
        </authorList>
    </citation>
    <scope>NUCLEOTIDE SEQUENCE</scope>
    <source>
        <strain evidence="1">CBS 955.72</strain>
    </source>
</reference>
<dbReference type="Proteomes" id="UP001275084">
    <property type="component" value="Unassembled WGS sequence"/>
</dbReference>
<sequence>MAASTLPAQNCLFFLLTTLWNLRLSASLLSLRWNWLFASAHASDHHPALLLLPVPLTVPMALTASPNHFPSTAAAWSSS</sequence>